<dbReference type="AlphaFoldDB" id="A0A3S0YY03"/>
<protein>
    <submittedName>
        <fullName evidence="1">Glycosyl transferase</fullName>
    </submittedName>
</protein>
<dbReference type="OrthoDB" id="9769600at2"/>
<dbReference type="Gene3D" id="3.40.50.2000">
    <property type="entry name" value="Glycogen Phosphorylase B"/>
    <property type="match status" value="1"/>
</dbReference>
<keyword evidence="1" id="KW-0808">Transferase</keyword>
<accession>A0A3S0YY03</accession>
<dbReference type="SUPFAM" id="SSF53756">
    <property type="entry name" value="UDP-Glycosyltransferase/glycogen phosphorylase"/>
    <property type="match status" value="1"/>
</dbReference>
<dbReference type="GO" id="GO:0016740">
    <property type="term" value="F:transferase activity"/>
    <property type="evidence" value="ECO:0007669"/>
    <property type="project" value="UniProtKB-KW"/>
</dbReference>
<dbReference type="Proteomes" id="UP000287023">
    <property type="component" value="Unassembled WGS sequence"/>
</dbReference>
<proteinExistence type="predicted"/>
<gene>
    <name evidence="1" type="ORF">ELY38_07925</name>
</gene>
<comment type="caution">
    <text evidence="1">The sequence shown here is derived from an EMBL/GenBank/DDBJ whole genome shotgun (WGS) entry which is preliminary data.</text>
</comment>
<evidence type="ECO:0000313" key="1">
    <source>
        <dbReference type="EMBL" id="RUR32305.1"/>
    </source>
</evidence>
<sequence length="368" mass="41830">MIYLSPLPWTSFEQRPHKFARWFHLRTGGKVLWIDPYPTRLPKLSDFKRLRFSSNGNLKNDMPAWLEVIRPASLPIEPLGGSEKINKMIWRKTLIKAFSFAHDFNAIVAIGKPSALANQVLDGLPEALSIYDAMDDFPAFYAGISKKAMLSMLNWETQIVDRVSTLVVSSTILLNRWSAIRADTKLIYNGLDVSALPNAELGFVKSGSPIRFGYVGTISAWFDWSWLIKLAEIRPNDEIVVIGPQLVTCPYELPDNIYFKPACEHQEALMHMKSFDVGLIPFLRNQLTSSVDPIKYYEYRALGVSVLSTAFGEMLFRFNEPGTFVSKSNDDLDELASQAVCWSFTKSEADEFAIKNSWNSRFDQIKLY</sequence>
<organism evidence="1 2">
    <name type="scientific">Vreelandella nanhaiensis</name>
    <dbReference type="NCBI Taxonomy" id="1258546"/>
    <lineage>
        <taxon>Bacteria</taxon>
        <taxon>Pseudomonadati</taxon>
        <taxon>Pseudomonadota</taxon>
        <taxon>Gammaproteobacteria</taxon>
        <taxon>Oceanospirillales</taxon>
        <taxon>Halomonadaceae</taxon>
        <taxon>Vreelandella</taxon>
    </lineage>
</organism>
<evidence type="ECO:0000313" key="2">
    <source>
        <dbReference type="Proteomes" id="UP000287023"/>
    </source>
</evidence>
<keyword evidence="2" id="KW-1185">Reference proteome</keyword>
<dbReference type="EMBL" id="RZHF01000009">
    <property type="protein sequence ID" value="RUR32305.1"/>
    <property type="molecule type" value="Genomic_DNA"/>
</dbReference>
<name>A0A3S0YY03_9GAMM</name>
<reference evidence="1 2" key="1">
    <citation type="submission" date="2018-12" db="EMBL/GenBank/DDBJ databases">
        <title>three novel Halomonas strain isolated from plants.</title>
        <authorList>
            <person name="Sun C."/>
        </authorList>
    </citation>
    <scope>NUCLEOTIDE SEQUENCE [LARGE SCALE GENOMIC DNA]</scope>
    <source>
        <strain evidence="1 2">JCM 18142</strain>
    </source>
</reference>